<name>A0A9D1MSE9_9PROT</name>
<comment type="caution">
    <text evidence="1">The sequence shown here is derived from an EMBL/GenBank/DDBJ whole genome shotgun (WGS) entry which is preliminary data.</text>
</comment>
<dbReference type="AlphaFoldDB" id="A0A9D1MSE9"/>
<gene>
    <name evidence="1" type="ORF">IAC63_03270</name>
</gene>
<sequence length="116" mass="13198">MSKTDLISATNILNKKSSVQKALNEISKKSKASFAFFDKKENKFVSDSMDIMINIANLLDKYGIKYTHHAKKTNAVPELVINPKYIEVAQELFDGWQSNITVEQNTMISNFNAHDR</sequence>
<accession>A0A9D1MSE9</accession>
<evidence type="ECO:0000313" key="1">
    <source>
        <dbReference type="EMBL" id="HIU65634.1"/>
    </source>
</evidence>
<dbReference type="EMBL" id="DVNO01000030">
    <property type="protein sequence ID" value="HIU65634.1"/>
    <property type="molecule type" value="Genomic_DNA"/>
</dbReference>
<reference evidence="1" key="1">
    <citation type="submission" date="2020-10" db="EMBL/GenBank/DDBJ databases">
        <authorList>
            <person name="Gilroy R."/>
        </authorList>
    </citation>
    <scope>NUCLEOTIDE SEQUENCE</scope>
    <source>
        <strain evidence="1">CHK136-897</strain>
    </source>
</reference>
<evidence type="ECO:0000313" key="2">
    <source>
        <dbReference type="Proteomes" id="UP000824142"/>
    </source>
</evidence>
<dbReference type="Proteomes" id="UP000824142">
    <property type="component" value="Unassembled WGS sequence"/>
</dbReference>
<protein>
    <submittedName>
        <fullName evidence="1">Uncharacterized protein</fullName>
    </submittedName>
</protein>
<reference evidence="1" key="2">
    <citation type="journal article" date="2021" name="PeerJ">
        <title>Extensive microbial diversity within the chicken gut microbiome revealed by metagenomics and culture.</title>
        <authorList>
            <person name="Gilroy R."/>
            <person name="Ravi A."/>
            <person name="Getino M."/>
            <person name="Pursley I."/>
            <person name="Horton D.L."/>
            <person name="Alikhan N.F."/>
            <person name="Baker D."/>
            <person name="Gharbi K."/>
            <person name="Hall N."/>
            <person name="Watson M."/>
            <person name="Adriaenssens E.M."/>
            <person name="Foster-Nyarko E."/>
            <person name="Jarju S."/>
            <person name="Secka A."/>
            <person name="Antonio M."/>
            <person name="Oren A."/>
            <person name="Chaudhuri R.R."/>
            <person name="La Ragione R."/>
            <person name="Hildebrand F."/>
            <person name="Pallen M.J."/>
        </authorList>
    </citation>
    <scope>NUCLEOTIDE SEQUENCE</scope>
    <source>
        <strain evidence="1">CHK136-897</strain>
    </source>
</reference>
<proteinExistence type="predicted"/>
<organism evidence="1 2">
    <name type="scientific">Candidatus Enterousia avicola</name>
    <dbReference type="NCBI Taxonomy" id="2840787"/>
    <lineage>
        <taxon>Bacteria</taxon>
        <taxon>Pseudomonadati</taxon>
        <taxon>Pseudomonadota</taxon>
        <taxon>Alphaproteobacteria</taxon>
        <taxon>Candidatus Enterousia</taxon>
    </lineage>
</organism>